<evidence type="ECO:0000313" key="4">
    <source>
        <dbReference type="Proteomes" id="UP000002059"/>
    </source>
</evidence>
<keyword evidence="2" id="KW-0472">Membrane</keyword>
<keyword evidence="2" id="KW-0812">Transmembrane</keyword>
<evidence type="ECO:0000256" key="2">
    <source>
        <dbReference type="SAM" id="Phobius"/>
    </source>
</evidence>
<proteinExistence type="predicted"/>
<dbReference type="HOGENOM" id="CLU_1579011_0_0_1"/>
<keyword evidence="4" id="KW-1185">Reference proteome</keyword>
<accession>A0A0A2UZY5</accession>
<dbReference type="Proteomes" id="UP000002059">
    <property type="component" value="Partially assembled WGS sequence"/>
</dbReference>
<evidence type="ECO:0000313" key="3">
    <source>
        <dbReference type="EMBL" id="KGQ01111.1"/>
    </source>
</evidence>
<dbReference type="KEGG" id="pbl:PAAG_12149"/>
<sequence>MGGDGFAEDSDGVSMYENGAKGKDKGSTKEDEYFQMQVATGVSGGLSHKRLSRQFESRDSAQDSINRYVATVCCCVVSLFVWCCYAYGGLAKDLEYFEDFEVEGKAVGAFSQRTNLKISCSTRARPPASLILILWARDAATNRNRSTNTGSIQLVVSTALRAQELSPER</sequence>
<feature type="compositionally biased region" description="Basic and acidic residues" evidence="1">
    <location>
        <begin position="20"/>
        <end position="29"/>
    </location>
</feature>
<protein>
    <submittedName>
        <fullName evidence="3">Uncharacterized protein</fullName>
    </submittedName>
</protein>
<dbReference type="GeneID" id="26970899"/>
<dbReference type="VEuPathDB" id="FungiDB:PAAG_12149"/>
<feature type="transmembrane region" description="Helical" evidence="2">
    <location>
        <begin position="68"/>
        <end position="88"/>
    </location>
</feature>
<feature type="region of interest" description="Disordered" evidence="1">
    <location>
        <begin position="1"/>
        <end position="29"/>
    </location>
</feature>
<dbReference type="AlphaFoldDB" id="A0A0A2UZY5"/>
<gene>
    <name evidence="3" type="ORF">PAAG_12149</name>
</gene>
<evidence type="ECO:0000256" key="1">
    <source>
        <dbReference type="SAM" id="MobiDB-lite"/>
    </source>
</evidence>
<dbReference type="RefSeq" id="XP_015702666.1">
    <property type="nucleotide sequence ID" value="XM_015847675.1"/>
</dbReference>
<feature type="compositionally biased region" description="Acidic residues" evidence="1">
    <location>
        <begin position="1"/>
        <end position="11"/>
    </location>
</feature>
<reference evidence="3 4" key="1">
    <citation type="journal article" date="2011" name="PLoS Genet.">
        <title>Comparative genomic analysis of human fungal pathogens causing paracoccidioidomycosis.</title>
        <authorList>
            <person name="Desjardins C.A."/>
            <person name="Champion M.D."/>
            <person name="Holder J.W."/>
            <person name="Muszewska A."/>
            <person name="Goldberg J."/>
            <person name="Bailao A.M."/>
            <person name="Brigido M.M."/>
            <person name="Ferreira M.E."/>
            <person name="Garcia A.M."/>
            <person name="Grynberg M."/>
            <person name="Gujja S."/>
            <person name="Heiman D.I."/>
            <person name="Henn M.R."/>
            <person name="Kodira C.D."/>
            <person name="Leon-Narvaez H."/>
            <person name="Longo L.V."/>
            <person name="Ma L.J."/>
            <person name="Malavazi I."/>
            <person name="Matsuo A.L."/>
            <person name="Morais F.V."/>
            <person name="Pereira M."/>
            <person name="Rodriguez-Brito S."/>
            <person name="Sakthikumar S."/>
            <person name="Salem-Izacc S.M."/>
            <person name="Sykes S.M."/>
            <person name="Teixeira M.M."/>
            <person name="Vallejo M.C."/>
            <person name="Walter M.E."/>
            <person name="Yandava C."/>
            <person name="Young S."/>
            <person name="Zeng Q."/>
            <person name="Zucker J."/>
            <person name="Felipe M.S."/>
            <person name="Goldman G.H."/>
            <person name="Haas B.J."/>
            <person name="McEwen J.G."/>
            <person name="Nino-Vega G."/>
            <person name="Puccia R."/>
            <person name="San-Blas G."/>
            <person name="Soares C.M."/>
            <person name="Birren B.W."/>
            <person name="Cuomo C.A."/>
        </authorList>
    </citation>
    <scope>NUCLEOTIDE SEQUENCE [LARGE SCALE GENOMIC DNA]</scope>
    <source>
        <strain evidence="4">ATCC MYA-826 / Pb01</strain>
    </source>
</reference>
<dbReference type="EMBL" id="KN294008">
    <property type="protein sequence ID" value="KGQ01111.1"/>
    <property type="molecule type" value="Genomic_DNA"/>
</dbReference>
<keyword evidence="2" id="KW-1133">Transmembrane helix</keyword>
<organism evidence="3 4">
    <name type="scientific">Paracoccidioides lutzii (strain ATCC MYA-826 / Pb01)</name>
    <name type="common">Paracoccidioides brasiliensis</name>
    <dbReference type="NCBI Taxonomy" id="502779"/>
    <lineage>
        <taxon>Eukaryota</taxon>
        <taxon>Fungi</taxon>
        <taxon>Dikarya</taxon>
        <taxon>Ascomycota</taxon>
        <taxon>Pezizomycotina</taxon>
        <taxon>Eurotiomycetes</taxon>
        <taxon>Eurotiomycetidae</taxon>
        <taxon>Onygenales</taxon>
        <taxon>Ajellomycetaceae</taxon>
        <taxon>Paracoccidioides</taxon>
    </lineage>
</organism>
<name>A0A0A2UZY5_PARBA</name>